<protein>
    <submittedName>
        <fullName evidence="1">Uncharacterized protein</fullName>
    </submittedName>
</protein>
<sequence length="18" mass="2061">MVQFINTYGLGLSIMIFL</sequence>
<gene>
    <name evidence="1" type="ORF">LITE_LOCUS41084</name>
</gene>
<dbReference type="Proteomes" id="UP001154282">
    <property type="component" value="Unassembled WGS sequence"/>
</dbReference>
<evidence type="ECO:0000313" key="2">
    <source>
        <dbReference type="Proteomes" id="UP001154282"/>
    </source>
</evidence>
<name>A0AAV0Q446_9ROSI</name>
<keyword evidence="2" id="KW-1185">Reference proteome</keyword>
<comment type="caution">
    <text evidence="1">The sequence shown here is derived from an EMBL/GenBank/DDBJ whole genome shotgun (WGS) entry which is preliminary data.</text>
</comment>
<proteinExistence type="predicted"/>
<evidence type="ECO:0000313" key="1">
    <source>
        <dbReference type="EMBL" id="CAI0497190.1"/>
    </source>
</evidence>
<accession>A0AAV0Q446</accession>
<organism evidence="1 2">
    <name type="scientific">Linum tenue</name>
    <dbReference type="NCBI Taxonomy" id="586396"/>
    <lineage>
        <taxon>Eukaryota</taxon>
        <taxon>Viridiplantae</taxon>
        <taxon>Streptophyta</taxon>
        <taxon>Embryophyta</taxon>
        <taxon>Tracheophyta</taxon>
        <taxon>Spermatophyta</taxon>
        <taxon>Magnoliopsida</taxon>
        <taxon>eudicotyledons</taxon>
        <taxon>Gunneridae</taxon>
        <taxon>Pentapetalae</taxon>
        <taxon>rosids</taxon>
        <taxon>fabids</taxon>
        <taxon>Malpighiales</taxon>
        <taxon>Linaceae</taxon>
        <taxon>Linum</taxon>
    </lineage>
</organism>
<reference evidence="1" key="1">
    <citation type="submission" date="2022-08" db="EMBL/GenBank/DDBJ databases">
        <authorList>
            <person name="Gutierrez-Valencia J."/>
        </authorList>
    </citation>
    <scope>NUCLEOTIDE SEQUENCE</scope>
</reference>
<dbReference type="EMBL" id="CAMGYJ010000009">
    <property type="protein sequence ID" value="CAI0497190.1"/>
    <property type="molecule type" value="Genomic_DNA"/>
</dbReference>
<dbReference type="AlphaFoldDB" id="A0AAV0Q446"/>